<sequence length="119" mass="13887">MTIFKSSPWRVSVFSDGEEQRLLASERKHKLAFMIQNPTYYDGVVIVAGIEQEKQVWIRFVTQMQQNGLTRKSSDKLLCCWLGAMDRMLYEARTGVLASSREKQRMFKLCRDAILEAYK</sequence>
<comment type="caution">
    <text evidence="1">The sequence shown here is derived from an EMBL/GenBank/DDBJ whole genome shotgun (WGS) entry which is preliminary data.</text>
</comment>
<evidence type="ECO:0000313" key="2">
    <source>
        <dbReference type="Proteomes" id="UP001239111"/>
    </source>
</evidence>
<name>A0ACC2N5A7_9HYME</name>
<proteinExistence type="predicted"/>
<reference evidence="1" key="1">
    <citation type="submission" date="2023-04" db="EMBL/GenBank/DDBJ databases">
        <title>A chromosome-level genome assembly of the parasitoid wasp Eretmocerus hayati.</title>
        <authorList>
            <person name="Zhong Y."/>
            <person name="Liu S."/>
            <person name="Liu Y."/>
        </authorList>
    </citation>
    <scope>NUCLEOTIDE SEQUENCE</scope>
    <source>
        <strain evidence="1">ZJU_SS_LIU_2023</strain>
    </source>
</reference>
<dbReference type="EMBL" id="CM056744">
    <property type="protein sequence ID" value="KAJ8666365.1"/>
    <property type="molecule type" value="Genomic_DNA"/>
</dbReference>
<organism evidence="1 2">
    <name type="scientific">Eretmocerus hayati</name>
    <dbReference type="NCBI Taxonomy" id="131215"/>
    <lineage>
        <taxon>Eukaryota</taxon>
        <taxon>Metazoa</taxon>
        <taxon>Ecdysozoa</taxon>
        <taxon>Arthropoda</taxon>
        <taxon>Hexapoda</taxon>
        <taxon>Insecta</taxon>
        <taxon>Pterygota</taxon>
        <taxon>Neoptera</taxon>
        <taxon>Endopterygota</taxon>
        <taxon>Hymenoptera</taxon>
        <taxon>Apocrita</taxon>
        <taxon>Proctotrupomorpha</taxon>
        <taxon>Chalcidoidea</taxon>
        <taxon>Aphelinidae</taxon>
        <taxon>Aphelininae</taxon>
        <taxon>Eretmocerus</taxon>
    </lineage>
</organism>
<keyword evidence="2" id="KW-1185">Reference proteome</keyword>
<gene>
    <name evidence="1" type="ORF">QAD02_008027</name>
</gene>
<accession>A0ACC2N5A7</accession>
<protein>
    <submittedName>
        <fullName evidence="1">Uncharacterized protein</fullName>
    </submittedName>
</protein>
<evidence type="ECO:0000313" key="1">
    <source>
        <dbReference type="EMBL" id="KAJ8666365.1"/>
    </source>
</evidence>
<dbReference type="Proteomes" id="UP001239111">
    <property type="component" value="Chromosome 4"/>
</dbReference>